<keyword evidence="1" id="KW-0732">Signal</keyword>
<organism evidence="2 3">
    <name type="scientific">Pelomonas candidula</name>
    <dbReference type="NCBI Taxonomy" id="3299025"/>
    <lineage>
        <taxon>Bacteria</taxon>
        <taxon>Pseudomonadati</taxon>
        <taxon>Pseudomonadota</taxon>
        <taxon>Betaproteobacteria</taxon>
        <taxon>Burkholderiales</taxon>
        <taxon>Sphaerotilaceae</taxon>
        <taxon>Roseateles</taxon>
    </lineage>
</organism>
<feature type="chain" id="PRO_5045695151" evidence="1">
    <location>
        <begin position="21"/>
        <end position="223"/>
    </location>
</feature>
<reference evidence="2 3" key="1">
    <citation type="submission" date="2024-08" db="EMBL/GenBank/DDBJ databases">
        <authorList>
            <person name="Lu H."/>
        </authorList>
    </citation>
    <scope>NUCLEOTIDE SEQUENCE [LARGE SCALE GENOMIC DNA]</scope>
    <source>
        <strain evidence="2 3">BYS78W</strain>
    </source>
</reference>
<gene>
    <name evidence="2" type="ORF">ACG04R_17370</name>
</gene>
<protein>
    <submittedName>
        <fullName evidence="2">Uncharacterized protein</fullName>
    </submittedName>
</protein>
<evidence type="ECO:0000256" key="1">
    <source>
        <dbReference type="SAM" id="SignalP"/>
    </source>
</evidence>
<feature type="signal peptide" evidence="1">
    <location>
        <begin position="1"/>
        <end position="20"/>
    </location>
</feature>
<dbReference type="Gene3D" id="2.60.120.260">
    <property type="entry name" value="Galactose-binding domain-like"/>
    <property type="match status" value="1"/>
</dbReference>
<dbReference type="RefSeq" id="WP_394413391.1">
    <property type="nucleotide sequence ID" value="NZ_JBIGIC010000008.1"/>
</dbReference>
<keyword evidence="3" id="KW-1185">Reference proteome</keyword>
<evidence type="ECO:0000313" key="2">
    <source>
        <dbReference type="EMBL" id="MFG6488460.1"/>
    </source>
</evidence>
<proteinExistence type="predicted"/>
<evidence type="ECO:0000313" key="3">
    <source>
        <dbReference type="Proteomes" id="UP001606134"/>
    </source>
</evidence>
<dbReference type="EMBL" id="JBIGIC010000008">
    <property type="protein sequence ID" value="MFG6488460.1"/>
    <property type="molecule type" value="Genomic_DNA"/>
</dbReference>
<comment type="caution">
    <text evidence="2">The sequence shown here is derived from an EMBL/GenBank/DDBJ whole genome shotgun (WGS) entry which is preliminary data.</text>
</comment>
<accession>A0ABW7HEW5</accession>
<sequence>MDYRALLAVPLAALALSASGAEKLRQPEGWMSQASYAWPQGLTHEAGVAPETEGSGQRALTVRALGKRQPHEIGSISQYVFGYAGRRIRLTAQVKTAGVDGWAGLVVSQGYTPLPYLPFATTPAPTPPLGTAGCPDWCEVSVVADIPAGADNEAPGVANVGLALIGNGQAWARSLRVEAVGRDVPLTTEVFAAKATEAARAMVQQGQQMRAAQKTTPKNLALR</sequence>
<name>A0ABW7HEW5_9BURK</name>
<dbReference type="Proteomes" id="UP001606134">
    <property type="component" value="Unassembled WGS sequence"/>
</dbReference>